<dbReference type="InterPro" id="IPR030678">
    <property type="entry name" value="Peptide/Ni-bd"/>
</dbReference>
<name>A0ABW4R5M8_9RHOB</name>
<proteinExistence type="inferred from homology"/>
<dbReference type="InterPro" id="IPR000914">
    <property type="entry name" value="SBP_5_dom"/>
</dbReference>
<evidence type="ECO:0000256" key="5">
    <source>
        <dbReference type="SAM" id="SignalP"/>
    </source>
</evidence>
<comment type="caution">
    <text evidence="7">The sequence shown here is derived from an EMBL/GenBank/DDBJ whole genome shotgun (WGS) entry which is preliminary data.</text>
</comment>
<dbReference type="CDD" id="cd08512">
    <property type="entry name" value="PBP2_NikA_DppA_OppA_like_7"/>
    <property type="match status" value="1"/>
</dbReference>
<evidence type="ECO:0000259" key="6">
    <source>
        <dbReference type="Pfam" id="PF00496"/>
    </source>
</evidence>
<feature type="domain" description="Solute-binding protein family 5" evidence="6">
    <location>
        <begin position="74"/>
        <end position="444"/>
    </location>
</feature>
<dbReference type="Gene3D" id="3.40.190.10">
    <property type="entry name" value="Periplasmic binding protein-like II"/>
    <property type="match status" value="1"/>
</dbReference>
<accession>A0ABW4R5M8</accession>
<keyword evidence="3" id="KW-0813">Transport</keyword>
<dbReference type="Gene3D" id="3.90.76.10">
    <property type="entry name" value="Dipeptide-binding Protein, Domain 1"/>
    <property type="match status" value="1"/>
</dbReference>
<comment type="similarity">
    <text evidence="2">Belongs to the bacterial solute-binding protein 5 family.</text>
</comment>
<dbReference type="InterPro" id="IPR039424">
    <property type="entry name" value="SBP_5"/>
</dbReference>
<evidence type="ECO:0000256" key="4">
    <source>
        <dbReference type="ARBA" id="ARBA00022729"/>
    </source>
</evidence>
<dbReference type="SUPFAM" id="SSF53850">
    <property type="entry name" value="Periplasmic binding protein-like II"/>
    <property type="match status" value="1"/>
</dbReference>
<protein>
    <submittedName>
        <fullName evidence="7">ABC transporter substrate-binding protein</fullName>
    </submittedName>
</protein>
<comment type="subcellular location">
    <subcellularLocation>
        <location evidence="1">Periplasm</location>
    </subcellularLocation>
</comment>
<evidence type="ECO:0000256" key="3">
    <source>
        <dbReference type="ARBA" id="ARBA00022448"/>
    </source>
</evidence>
<evidence type="ECO:0000313" key="7">
    <source>
        <dbReference type="EMBL" id="MFD1881556.1"/>
    </source>
</evidence>
<evidence type="ECO:0000256" key="1">
    <source>
        <dbReference type="ARBA" id="ARBA00004418"/>
    </source>
</evidence>
<dbReference type="EMBL" id="JBHUEN010000020">
    <property type="protein sequence ID" value="MFD1881556.1"/>
    <property type="molecule type" value="Genomic_DNA"/>
</dbReference>
<dbReference type="PIRSF" id="PIRSF002741">
    <property type="entry name" value="MppA"/>
    <property type="match status" value="1"/>
</dbReference>
<evidence type="ECO:0000313" key="8">
    <source>
        <dbReference type="Proteomes" id="UP001597213"/>
    </source>
</evidence>
<dbReference type="PANTHER" id="PTHR30290:SF10">
    <property type="entry name" value="PERIPLASMIC OLIGOPEPTIDE-BINDING PROTEIN-RELATED"/>
    <property type="match status" value="1"/>
</dbReference>
<gene>
    <name evidence="7" type="ORF">ACFSCT_07495</name>
</gene>
<reference evidence="8" key="1">
    <citation type="journal article" date="2019" name="Int. J. Syst. Evol. Microbiol.">
        <title>The Global Catalogue of Microorganisms (GCM) 10K type strain sequencing project: providing services to taxonomists for standard genome sequencing and annotation.</title>
        <authorList>
            <consortium name="The Broad Institute Genomics Platform"/>
            <consortium name="The Broad Institute Genome Sequencing Center for Infectious Disease"/>
            <person name="Wu L."/>
            <person name="Ma J."/>
        </authorList>
    </citation>
    <scope>NUCLEOTIDE SEQUENCE [LARGE SCALE GENOMIC DNA]</scope>
    <source>
        <strain evidence="8">CCUG 56029</strain>
    </source>
</reference>
<evidence type="ECO:0000256" key="2">
    <source>
        <dbReference type="ARBA" id="ARBA00005695"/>
    </source>
</evidence>
<dbReference type="Gene3D" id="3.10.105.10">
    <property type="entry name" value="Dipeptide-binding Protein, Domain 3"/>
    <property type="match status" value="1"/>
</dbReference>
<dbReference type="Pfam" id="PF00496">
    <property type="entry name" value="SBP_bac_5"/>
    <property type="match status" value="1"/>
</dbReference>
<dbReference type="Proteomes" id="UP001597213">
    <property type="component" value="Unassembled WGS sequence"/>
</dbReference>
<feature type="signal peptide" evidence="5">
    <location>
        <begin position="1"/>
        <end position="24"/>
    </location>
</feature>
<organism evidence="7 8">
    <name type="scientific">Paracoccus pacificus</name>
    <dbReference type="NCBI Taxonomy" id="1463598"/>
    <lineage>
        <taxon>Bacteria</taxon>
        <taxon>Pseudomonadati</taxon>
        <taxon>Pseudomonadota</taxon>
        <taxon>Alphaproteobacteria</taxon>
        <taxon>Rhodobacterales</taxon>
        <taxon>Paracoccaceae</taxon>
        <taxon>Paracoccus</taxon>
    </lineage>
</organism>
<dbReference type="PANTHER" id="PTHR30290">
    <property type="entry name" value="PERIPLASMIC BINDING COMPONENT OF ABC TRANSPORTER"/>
    <property type="match status" value="1"/>
</dbReference>
<sequence>MNVTRLLIPSVAMAMSVSAFTAQAETPSNALVMAWNIDSISTFDPAQVGEVVTNEILQNTCDALAKFDPANENEILPALAESWERSEDGKTLTFRLRRDAVFPSGNPVTAQDTVWSLKRVLTLGYGNSAQLTEYGFTTENMDARITAPDDYTVVLTFEEPYPTSLLLQAIAAYRVSATLDSKLLMENQQGDDLGNAYLKDKTACYGPYQLKQWNQSQSVVLEANQNYVGEKPKLDRVLIRHVAETGTQRLMVENGDVDIARDLTPDDLRALEQTEGIQITSALKPQLIFWTFNTANEVFDDPKVRLAMKYLIDYQQLGDTVMQYLGKPWQSFVQSGAFGALPENQAMPFGLDLEKAKALLTEAGYPDGFEATIYVGSLPWSTPLAQHVQQNAAQIGVKLNIEQMANAQFFAKVRARDYQSGIMAWQTSVPDAHGNASRLVFNPDNSAKAKATQYPSWRASYFDANYNEMVLKAVVEPDPAKRKAMYAQLQKDWMQTGELAVMFQTYYVAAVRDSLKNWTWNGFQVYYGMAGK</sequence>
<keyword evidence="4 5" id="KW-0732">Signal</keyword>
<feature type="chain" id="PRO_5046833536" evidence="5">
    <location>
        <begin position="25"/>
        <end position="532"/>
    </location>
</feature>
<keyword evidence="8" id="KW-1185">Reference proteome</keyword>
<dbReference type="RefSeq" id="WP_379141514.1">
    <property type="nucleotide sequence ID" value="NZ_JBHUEN010000020.1"/>
</dbReference>